<dbReference type="GO" id="GO:0001731">
    <property type="term" value="P:formation of translation preinitiation complex"/>
    <property type="evidence" value="ECO:0000318"/>
    <property type="project" value="GO_Central"/>
</dbReference>
<dbReference type="OMA" id="HACTAER"/>
<organism evidence="2 3">
    <name type="scientific">Nematostella vectensis</name>
    <name type="common">Starlet sea anemone</name>
    <dbReference type="NCBI Taxonomy" id="45351"/>
    <lineage>
        <taxon>Eukaryota</taxon>
        <taxon>Metazoa</taxon>
        <taxon>Cnidaria</taxon>
        <taxon>Anthozoa</taxon>
        <taxon>Hexacorallia</taxon>
        <taxon>Actiniaria</taxon>
        <taxon>Edwardsiidae</taxon>
        <taxon>Nematostella</taxon>
    </lineage>
</organism>
<keyword evidence="3" id="KW-1185">Reference proteome</keyword>
<dbReference type="GO" id="GO:0003743">
    <property type="term" value="F:translation initiation factor activity"/>
    <property type="evidence" value="ECO:0000318"/>
    <property type="project" value="GO_Central"/>
</dbReference>
<dbReference type="InterPro" id="IPR045196">
    <property type="entry name" value="IF2/IF5"/>
</dbReference>
<feature type="coiled-coil region" evidence="1">
    <location>
        <begin position="262"/>
        <end position="306"/>
    </location>
</feature>
<sequence length="1012" mass="116943">MVRNIKEPVALFQNVILCATNEIARALHERGQRQPRIAYLKSILKRVNVEQWDFRVVRARAEKIAKTFVDKLVDKTDEEKITEEKIINELYQIAKGIKSDVLRDAIEDYRLDRRGWLKRGLHYAKDIVVKIFDPETHRNIGKWVHVVRDYRKLFAAIFKTEADRLDLQRVQSGSITFIVRAQSLAALKELWSMYQTGELKRRFQEAFAKISDGQEIKFSVFIDENEYRSICLNLVHLSRAEFVSSGEAERPEKRRALSISSVDDLDREVREKQELIRCMREVEDAAQREKEKRKAIEADMAQMVQENTFKIVDKLKKKKLTEKEREELLKLLVNHHKALLENVFCFEDPLRDKELDSLTNIVHYLSNSVRNGKEELAKLIPKYHEILIKKIEQDPSSEKSYQALRDTTHDLLDGLRYFDQAWKEHAKLIPKTSNKIPRVKKATKAETQTTHELQKLTRLLEIGKEEHAKLIPKYHEIMIKTIEQDPTSDKSYGELKEMMCELQKLTSSSEIGKEELAKLIPKYHEIMIKTIEQDPTSDKSYQALRDTTHYLLDGLRDFGQAKEEHAKLIPKYHEIMIKTIEQDPTSDKSYGELKEMMCELKKLTSSSEIGKEEYAKLIPKYHEIMIKMIEQDPKIEKSYQALRDTTRDLASIARDLPDKGKEEVTEILVKYHTFLLKNIEQEPMSVGSHNALIAATHDLSKIVASWVTDEGKQQLAKLLPQYYTTLFTNIKQDPMSESSLGALKTATDDVLQMCRSSEIVKQEMIKFIPELNENLLLITKRVVNESGSTDSGLDRLERVISILTSLVEHPSQDNQIIFDLIDKMVDKISQDTDSGKGLDRIERMVGNLVRQLSSLTDAGQKQLIELIDKLCNPLMHLEKLPYVMERIILTVLRLCENLSKPISDRIVTSLLSVIEAALRSNSDIPPPDFDHLDRLCNIVIGRMELTPIDKEELSCILTSLNKCFAALAAEIASPLSEYTRQGHFIMYNWHSMLDKQMKAFEEMIKKLQTSGV</sequence>
<gene>
    <name evidence="2" type="ORF">NEMVEDRAFT_v1g248321</name>
</gene>
<keyword evidence="1" id="KW-0175">Coiled coil</keyword>
<name>A7T095_NEMVE</name>
<dbReference type="PANTHER" id="PTHR23001:SF3">
    <property type="entry name" value="EUKARYOTIC TRANSLATION INITIATION FACTOR 2 SUBUNIT 2"/>
    <property type="match status" value="1"/>
</dbReference>
<evidence type="ECO:0000256" key="1">
    <source>
        <dbReference type="SAM" id="Coils"/>
    </source>
</evidence>
<dbReference type="GO" id="GO:0031369">
    <property type="term" value="F:translation initiation factor binding"/>
    <property type="evidence" value="ECO:0000318"/>
    <property type="project" value="GO_Central"/>
</dbReference>
<dbReference type="EMBL" id="DS470009">
    <property type="protein sequence ID" value="EDO30623.1"/>
    <property type="molecule type" value="Genomic_DNA"/>
</dbReference>
<dbReference type="PhylomeDB" id="A7T095"/>
<dbReference type="InParanoid" id="A7T095"/>
<dbReference type="PANTHER" id="PTHR23001">
    <property type="entry name" value="EUKARYOTIC TRANSLATION INITIATION FACTOR"/>
    <property type="match status" value="1"/>
</dbReference>
<evidence type="ECO:0000313" key="3">
    <source>
        <dbReference type="Proteomes" id="UP000001593"/>
    </source>
</evidence>
<dbReference type="GO" id="GO:0003729">
    <property type="term" value="F:mRNA binding"/>
    <property type="evidence" value="ECO:0000318"/>
    <property type="project" value="GO_Central"/>
</dbReference>
<reference evidence="2 3" key="1">
    <citation type="journal article" date="2007" name="Science">
        <title>Sea anemone genome reveals ancestral eumetazoan gene repertoire and genomic organization.</title>
        <authorList>
            <person name="Putnam N.H."/>
            <person name="Srivastava M."/>
            <person name="Hellsten U."/>
            <person name="Dirks B."/>
            <person name="Chapman J."/>
            <person name="Salamov A."/>
            <person name="Terry A."/>
            <person name="Shapiro H."/>
            <person name="Lindquist E."/>
            <person name="Kapitonov V.V."/>
            <person name="Jurka J."/>
            <person name="Genikhovich G."/>
            <person name="Grigoriev I.V."/>
            <person name="Lucas S.M."/>
            <person name="Steele R.E."/>
            <person name="Finnerty J.R."/>
            <person name="Technau U."/>
            <person name="Martindale M.Q."/>
            <person name="Rokhsar D.S."/>
        </authorList>
    </citation>
    <scope>NUCLEOTIDE SEQUENCE [LARGE SCALE GENOMIC DNA]</scope>
    <source>
        <strain evidence="3">CH2 X CH6</strain>
    </source>
</reference>
<dbReference type="SUPFAM" id="SSF48371">
    <property type="entry name" value="ARM repeat"/>
    <property type="match status" value="1"/>
</dbReference>
<evidence type="ECO:0000313" key="2">
    <source>
        <dbReference type="EMBL" id="EDO30623.1"/>
    </source>
</evidence>
<protein>
    <submittedName>
        <fullName evidence="2">Uncharacterized protein</fullName>
    </submittedName>
</protein>
<dbReference type="HOGENOM" id="CLU_297593_0_0_1"/>
<dbReference type="STRING" id="45351.A7T095"/>
<dbReference type="InterPro" id="IPR016024">
    <property type="entry name" value="ARM-type_fold"/>
</dbReference>
<dbReference type="GO" id="GO:0005850">
    <property type="term" value="C:eukaryotic translation initiation factor 2 complex"/>
    <property type="evidence" value="ECO:0000318"/>
    <property type="project" value="GO_Central"/>
</dbReference>
<proteinExistence type="predicted"/>
<accession>A7T095</accession>
<dbReference type="AlphaFoldDB" id="A7T095"/>
<dbReference type="Proteomes" id="UP000001593">
    <property type="component" value="Unassembled WGS sequence"/>
</dbReference>